<dbReference type="InterPro" id="IPR020846">
    <property type="entry name" value="MFS_dom"/>
</dbReference>
<gene>
    <name evidence="10" type="primary">g8181</name>
    <name evidence="10" type="ORF">VP750_LOCUS7035</name>
</gene>
<reference evidence="10 11" key="1">
    <citation type="submission" date="2024-06" db="EMBL/GenBank/DDBJ databases">
        <authorList>
            <person name="Kraege A."/>
            <person name="Thomma B."/>
        </authorList>
    </citation>
    <scope>NUCLEOTIDE SEQUENCE [LARGE SCALE GENOMIC DNA]</scope>
</reference>
<evidence type="ECO:0000256" key="5">
    <source>
        <dbReference type="ARBA" id="ARBA00023136"/>
    </source>
</evidence>
<comment type="subcellular location">
    <subcellularLocation>
        <location evidence="1">Membrane</location>
        <topology evidence="1">Multi-pass membrane protein</topology>
    </subcellularLocation>
</comment>
<dbReference type="SUPFAM" id="SSF103473">
    <property type="entry name" value="MFS general substrate transporter"/>
    <property type="match status" value="1"/>
</dbReference>
<evidence type="ECO:0000256" key="4">
    <source>
        <dbReference type="ARBA" id="ARBA00022989"/>
    </source>
</evidence>
<comment type="caution">
    <text evidence="10">The sequence shown here is derived from an EMBL/GenBank/DDBJ whole genome shotgun (WGS) entry which is preliminary data.</text>
</comment>
<feature type="transmembrane region" description="Helical" evidence="8">
    <location>
        <begin position="546"/>
        <end position="567"/>
    </location>
</feature>
<accession>A0ABP1FZR0</accession>
<feature type="transmembrane region" description="Helical" evidence="8">
    <location>
        <begin position="272"/>
        <end position="292"/>
    </location>
</feature>
<comment type="similarity">
    <text evidence="6">Belongs to the major facilitator superfamily. Spinster (TC 2.A.1.49) family.</text>
</comment>
<keyword evidence="5 8" id="KW-0472">Membrane</keyword>
<dbReference type="Proteomes" id="UP001497392">
    <property type="component" value="Unassembled WGS sequence"/>
</dbReference>
<dbReference type="EMBL" id="CAXHTA020000012">
    <property type="protein sequence ID" value="CAL5225376.1"/>
    <property type="molecule type" value="Genomic_DNA"/>
</dbReference>
<dbReference type="PROSITE" id="PS50850">
    <property type="entry name" value="MFS"/>
    <property type="match status" value="1"/>
</dbReference>
<feature type="transmembrane region" description="Helical" evidence="8">
    <location>
        <begin position="610"/>
        <end position="628"/>
    </location>
</feature>
<organism evidence="10 11">
    <name type="scientific">Coccomyxa viridis</name>
    <dbReference type="NCBI Taxonomy" id="1274662"/>
    <lineage>
        <taxon>Eukaryota</taxon>
        <taxon>Viridiplantae</taxon>
        <taxon>Chlorophyta</taxon>
        <taxon>core chlorophytes</taxon>
        <taxon>Trebouxiophyceae</taxon>
        <taxon>Trebouxiophyceae incertae sedis</taxon>
        <taxon>Coccomyxaceae</taxon>
        <taxon>Coccomyxa</taxon>
    </lineage>
</organism>
<evidence type="ECO:0000256" key="7">
    <source>
        <dbReference type="SAM" id="MobiDB-lite"/>
    </source>
</evidence>
<protein>
    <submittedName>
        <fullName evidence="10">G8181 protein</fullName>
    </submittedName>
</protein>
<dbReference type="InterPro" id="IPR044770">
    <property type="entry name" value="MFS_spinster-like"/>
</dbReference>
<evidence type="ECO:0000256" key="2">
    <source>
        <dbReference type="ARBA" id="ARBA00022448"/>
    </source>
</evidence>
<feature type="transmembrane region" description="Helical" evidence="8">
    <location>
        <begin position="485"/>
        <end position="507"/>
    </location>
</feature>
<keyword evidence="3 8" id="KW-0812">Transmembrane</keyword>
<dbReference type="PANTHER" id="PTHR23505:SF79">
    <property type="entry name" value="PROTEIN SPINSTER"/>
    <property type="match status" value="1"/>
</dbReference>
<feature type="transmembrane region" description="Helical" evidence="8">
    <location>
        <begin position="519"/>
        <end position="539"/>
    </location>
</feature>
<dbReference type="InterPro" id="IPR011701">
    <property type="entry name" value="MFS"/>
</dbReference>
<evidence type="ECO:0000256" key="6">
    <source>
        <dbReference type="ARBA" id="ARBA00024338"/>
    </source>
</evidence>
<feature type="domain" description="Major facilitator superfamily (MFS) profile" evidence="9">
    <location>
        <begin position="142"/>
        <end position="633"/>
    </location>
</feature>
<dbReference type="PANTHER" id="PTHR23505">
    <property type="entry name" value="SPINSTER"/>
    <property type="match status" value="1"/>
</dbReference>
<dbReference type="InterPro" id="IPR036259">
    <property type="entry name" value="MFS_trans_sf"/>
</dbReference>
<evidence type="ECO:0000313" key="11">
    <source>
        <dbReference type="Proteomes" id="UP001497392"/>
    </source>
</evidence>
<feature type="transmembrane region" description="Helical" evidence="8">
    <location>
        <begin position="140"/>
        <end position="167"/>
    </location>
</feature>
<keyword evidence="11" id="KW-1185">Reference proteome</keyword>
<keyword evidence="4 8" id="KW-1133">Transmembrane helix</keyword>
<feature type="transmembrane region" description="Helical" evidence="8">
    <location>
        <begin position="179"/>
        <end position="200"/>
    </location>
</feature>
<evidence type="ECO:0000256" key="1">
    <source>
        <dbReference type="ARBA" id="ARBA00004141"/>
    </source>
</evidence>
<sequence>MGQVLGYDAAELQRGRAAATIKNGRSRDRDVSPDASWSYAFASPNTKTRVTRSRPGNGKSPAPGGSGVPDGMRRGPDPRQPGPRQMGPMAWLQSRLQPGRQQAMYRSDYMKIDFRGSARRGINPFKPTSWPQLDVNLGTFWGLLVLSLAYVHHSTAGFALPALLPLITPDLNLTDHEGAMLTVGYTVLYAVALVPAGFLADRTDRPRMLAGGLGVWSLLTMAASKVTSFRELLVLRIGFAAAQSTQNPICFSLIPELFPKQRTFAMAAYNSAIYMGRALSFAAVVIAGQLGVTHSTSEDVGVQLVPLQAVDLSHVSILYTQGDMAAITPIYDYNFQVVFTKLAESSWRTLLFWIGPPGLVIAGLALLTLAEPRTSSANAVTSLMNALRPKPKSQVPAEDMVTATQYSRSLTPAEVRAEKRALALRKAAEEEKRKSDLWASVRRLLKSPGFQAVTAAAALNDVGSWALIGFQATFYSRVYEVGPEVYAPALAAILPIGGLLGGVGGGLAGDWLSRKGGRAWLTAGATVMAAPVLAGNLLAPDYKQSLAFLLVGFALSEMWRAPAAIMIRDVSPPNLGSTGSALHLCVRNFTGSLGPLAVAGLEEKVGLQKAMLVVPLMYLLSGVGFFFAERIMDTEKRAEGTLPVR</sequence>
<proteinExistence type="inferred from homology"/>
<evidence type="ECO:0000256" key="8">
    <source>
        <dbReference type="SAM" id="Phobius"/>
    </source>
</evidence>
<dbReference type="Pfam" id="PF07690">
    <property type="entry name" value="MFS_1"/>
    <property type="match status" value="2"/>
</dbReference>
<dbReference type="Gene3D" id="1.20.1250.20">
    <property type="entry name" value="MFS general substrate transporter like domains"/>
    <property type="match status" value="1"/>
</dbReference>
<feature type="region of interest" description="Disordered" evidence="7">
    <location>
        <begin position="20"/>
        <end position="87"/>
    </location>
</feature>
<feature type="transmembrane region" description="Helical" evidence="8">
    <location>
        <begin position="350"/>
        <end position="370"/>
    </location>
</feature>
<keyword evidence="2" id="KW-0813">Transport</keyword>
<evidence type="ECO:0000313" key="10">
    <source>
        <dbReference type="EMBL" id="CAL5225376.1"/>
    </source>
</evidence>
<evidence type="ECO:0000256" key="3">
    <source>
        <dbReference type="ARBA" id="ARBA00022692"/>
    </source>
</evidence>
<name>A0ABP1FZR0_9CHLO</name>
<evidence type="ECO:0000259" key="9">
    <source>
        <dbReference type="PROSITE" id="PS50850"/>
    </source>
</evidence>